<evidence type="ECO:0000313" key="3">
    <source>
        <dbReference type="Proteomes" id="UP000583127"/>
    </source>
</evidence>
<dbReference type="EMBL" id="JABBFZ010000003">
    <property type="protein sequence ID" value="NML30658.1"/>
    <property type="molecule type" value="Genomic_DNA"/>
</dbReference>
<dbReference type="AlphaFoldDB" id="A0A7X9X3A8"/>
<evidence type="ECO:0000256" key="1">
    <source>
        <dbReference type="SAM" id="MobiDB-lite"/>
    </source>
</evidence>
<protein>
    <submittedName>
        <fullName evidence="2">Uncharacterized protein</fullName>
    </submittedName>
</protein>
<organism evidence="2 3">
    <name type="scientific">Paraburkholderia antibiotica</name>
    <dbReference type="NCBI Taxonomy" id="2728839"/>
    <lineage>
        <taxon>Bacteria</taxon>
        <taxon>Pseudomonadati</taxon>
        <taxon>Pseudomonadota</taxon>
        <taxon>Betaproteobacteria</taxon>
        <taxon>Burkholderiales</taxon>
        <taxon>Burkholderiaceae</taxon>
        <taxon>Paraburkholderia</taxon>
    </lineage>
</organism>
<sequence length="226" mass="25860">MTLQDTAVEKQMTPDDQALLLRLTDIALQWAAGRITFEEVTQRLGKPPYHSEQVDIIKYGYFVKGVMSALFFYDKLKLVDGKPRIDFFQLEVDSDLRTNIPYECFDNLGLHRLVWGETIDGFRREDSDFFSPSGALDITGFYGKNYVSFAYRLPLPRDSLFDVYLGASYDVEWIDANEAPVLGNIRKAENLRDLGISRHYLTPQELEQQRRQAAQATSDSTQGGPR</sequence>
<accession>A0A7X9X3A8</accession>
<feature type="compositionally biased region" description="Polar residues" evidence="1">
    <location>
        <begin position="217"/>
        <end position="226"/>
    </location>
</feature>
<feature type="region of interest" description="Disordered" evidence="1">
    <location>
        <begin position="206"/>
        <end position="226"/>
    </location>
</feature>
<evidence type="ECO:0000313" key="2">
    <source>
        <dbReference type="EMBL" id="NML30658.1"/>
    </source>
</evidence>
<proteinExistence type="predicted"/>
<dbReference type="Proteomes" id="UP000583127">
    <property type="component" value="Unassembled WGS sequence"/>
</dbReference>
<comment type="caution">
    <text evidence="2">The sequence shown here is derived from an EMBL/GenBank/DDBJ whole genome shotgun (WGS) entry which is preliminary data.</text>
</comment>
<reference evidence="2 3" key="1">
    <citation type="submission" date="2020-04" db="EMBL/GenBank/DDBJ databases">
        <title>Paraburkholderia sp. G-4-1-8 isolated from soil.</title>
        <authorList>
            <person name="Dahal R.H."/>
        </authorList>
    </citation>
    <scope>NUCLEOTIDE SEQUENCE [LARGE SCALE GENOMIC DNA]</scope>
    <source>
        <strain evidence="2 3">G-4-1-8</strain>
    </source>
</reference>
<name>A0A7X9X3A8_9BURK</name>
<keyword evidence="3" id="KW-1185">Reference proteome</keyword>
<dbReference type="RefSeq" id="WP_169496947.1">
    <property type="nucleotide sequence ID" value="NZ_JABBFZ010000003.1"/>
</dbReference>
<gene>
    <name evidence="2" type="ORF">HHL14_07410</name>
</gene>